<organism evidence="2 3">
    <name type="scientific">Marinicella pacifica</name>
    <dbReference type="NCBI Taxonomy" id="1171543"/>
    <lineage>
        <taxon>Bacteria</taxon>
        <taxon>Pseudomonadati</taxon>
        <taxon>Pseudomonadota</taxon>
        <taxon>Gammaproteobacteria</taxon>
        <taxon>Lysobacterales</taxon>
        <taxon>Marinicellaceae</taxon>
        <taxon>Marinicella</taxon>
    </lineage>
</organism>
<feature type="transmembrane region" description="Helical" evidence="1">
    <location>
        <begin position="40"/>
        <end position="58"/>
    </location>
</feature>
<name>A0A917FHC5_9GAMM</name>
<evidence type="ECO:0000313" key="3">
    <source>
        <dbReference type="Proteomes" id="UP000605253"/>
    </source>
</evidence>
<dbReference type="AlphaFoldDB" id="A0A917FHC5"/>
<comment type="caution">
    <text evidence="2">The sequence shown here is derived from an EMBL/GenBank/DDBJ whole genome shotgun (WGS) entry which is preliminary data.</text>
</comment>
<keyword evidence="1" id="KW-1133">Transmembrane helix</keyword>
<feature type="transmembrane region" description="Helical" evidence="1">
    <location>
        <begin position="287"/>
        <end position="307"/>
    </location>
</feature>
<evidence type="ECO:0000313" key="2">
    <source>
        <dbReference type="EMBL" id="GGF84947.1"/>
    </source>
</evidence>
<reference evidence="2" key="1">
    <citation type="journal article" date="2014" name="Int. J. Syst. Evol. Microbiol.">
        <title>Complete genome sequence of Corynebacterium casei LMG S-19264T (=DSM 44701T), isolated from a smear-ripened cheese.</title>
        <authorList>
            <consortium name="US DOE Joint Genome Institute (JGI-PGF)"/>
            <person name="Walter F."/>
            <person name="Albersmeier A."/>
            <person name="Kalinowski J."/>
            <person name="Ruckert C."/>
        </authorList>
    </citation>
    <scope>NUCLEOTIDE SEQUENCE</scope>
    <source>
        <strain evidence="2">CGMCC 1.12181</strain>
    </source>
</reference>
<proteinExistence type="predicted"/>
<feature type="transmembrane region" description="Helical" evidence="1">
    <location>
        <begin position="12"/>
        <end position="34"/>
    </location>
</feature>
<dbReference type="EMBL" id="BMEO01000001">
    <property type="protein sequence ID" value="GGF84947.1"/>
    <property type="molecule type" value="Genomic_DNA"/>
</dbReference>
<feature type="transmembrane region" description="Helical" evidence="1">
    <location>
        <begin position="375"/>
        <end position="397"/>
    </location>
</feature>
<feature type="transmembrane region" description="Helical" evidence="1">
    <location>
        <begin position="166"/>
        <end position="183"/>
    </location>
</feature>
<keyword evidence="1" id="KW-0472">Membrane</keyword>
<protein>
    <submittedName>
        <fullName evidence="2">Uncharacterized protein</fullName>
    </submittedName>
</protein>
<dbReference type="Proteomes" id="UP000605253">
    <property type="component" value="Unassembled WGS sequence"/>
</dbReference>
<accession>A0A917FHC5</accession>
<gene>
    <name evidence="2" type="ORF">GCM10011365_02480</name>
</gene>
<feature type="transmembrane region" description="Helical" evidence="1">
    <location>
        <begin position="409"/>
        <end position="429"/>
    </location>
</feature>
<keyword evidence="1" id="KW-0812">Transmembrane</keyword>
<evidence type="ECO:0000256" key="1">
    <source>
        <dbReference type="SAM" id="Phobius"/>
    </source>
</evidence>
<keyword evidence="3" id="KW-1185">Reference proteome</keyword>
<dbReference type="RefSeq" id="WP_188363845.1">
    <property type="nucleotide sequence ID" value="NZ_BAABJF010000011.1"/>
</dbReference>
<reference evidence="2" key="2">
    <citation type="submission" date="2020-09" db="EMBL/GenBank/DDBJ databases">
        <authorList>
            <person name="Sun Q."/>
            <person name="Zhou Y."/>
        </authorList>
    </citation>
    <scope>NUCLEOTIDE SEQUENCE</scope>
    <source>
        <strain evidence="2">CGMCC 1.12181</strain>
    </source>
</reference>
<feature type="transmembrane region" description="Helical" evidence="1">
    <location>
        <begin position="221"/>
        <end position="237"/>
    </location>
</feature>
<sequence>MGIDLHKRRLSNLLAHGLFTGLLIHVLILNLLQLSGSHNALVLSVMALIFLACVIYTFYVTVKSGTIHNSTRINHQQVITITAIMLASGVMIYNSYYVPNLAWDTWTVWVARAKQWYFHGLSVNFVQPHEWLKLNESLLNLSSHYPDGLSLIIYPMLYVSDTAKPMLLGLYLVIYGFLVLLMCNRLQKLQAPLTTRLFLVLVMYSTPLMVNHLLLPGYADLIMAVYILLIMLSLLDYNDMPKPALRLVIIAYALMLPMIKLEGWVWLMVFVFSHTFIMWFNIRQRLLILSVMAAVFVLWWLTGGISWDTPFGPLIITPQEINLLNKAYVSFAFTDVSGALIAGLLWQFNWSLLWLGLPFLVVYMVAFKHNKAQQVSHLFFGLALALIISLFYLTPAAKYALDFTAINRVILQLMPCYIFLLFSLLTVFINKAGSSSSD</sequence>
<feature type="transmembrane region" description="Helical" evidence="1">
    <location>
        <begin position="78"/>
        <end position="96"/>
    </location>
</feature>